<dbReference type="Proteomes" id="UP000070224">
    <property type="component" value="Unassembled WGS sequence"/>
</dbReference>
<organism evidence="1 2">
    <name type="scientific">Porphyromonas somerae</name>
    <dbReference type="NCBI Taxonomy" id="322095"/>
    <lineage>
        <taxon>Bacteria</taxon>
        <taxon>Pseudomonadati</taxon>
        <taxon>Bacteroidota</taxon>
        <taxon>Bacteroidia</taxon>
        <taxon>Bacteroidales</taxon>
        <taxon>Porphyromonadaceae</taxon>
        <taxon>Porphyromonas</taxon>
    </lineage>
</organism>
<dbReference type="EMBL" id="LSDK01000061">
    <property type="protein sequence ID" value="KXB76519.1"/>
    <property type="molecule type" value="Genomic_DNA"/>
</dbReference>
<comment type="caution">
    <text evidence="1">The sequence shown here is derived from an EMBL/GenBank/DDBJ whole genome shotgun (WGS) entry which is preliminary data.</text>
</comment>
<gene>
    <name evidence="1" type="ORF">HMPREF3185_00932</name>
</gene>
<dbReference type="AlphaFoldDB" id="A0A134B997"/>
<sequence>MTIDLPMAHALRSLTCSYIIIVSMECPAPSFRITLPVLRVVPAKVLHYHIALSGLCSFG</sequence>
<proteinExistence type="predicted"/>
<reference evidence="2" key="1">
    <citation type="submission" date="2016-01" db="EMBL/GenBank/DDBJ databases">
        <authorList>
            <person name="Mitreva M."/>
            <person name="Pepin K.H."/>
            <person name="Mihindukulasuriya K.A."/>
            <person name="Fulton R."/>
            <person name="Fronick C."/>
            <person name="O'Laughlin M."/>
            <person name="Miner T."/>
            <person name="Herter B."/>
            <person name="Rosa B.A."/>
            <person name="Cordes M."/>
            <person name="Tomlinson C."/>
            <person name="Wollam A."/>
            <person name="Palsikar V.B."/>
            <person name="Mardis E.R."/>
            <person name="Wilson R.K."/>
        </authorList>
    </citation>
    <scope>NUCLEOTIDE SEQUENCE [LARGE SCALE GENOMIC DNA]</scope>
    <source>
        <strain evidence="2">KA00683</strain>
    </source>
</reference>
<evidence type="ECO:0000313" key="2">
    <source>
        <dbReference type="Proteomes" id="UP000070224"/>
    </source>
</evidence>
<dbReference type="PATRIC" id="fig|322095.3.peg.920"/>
<keyword evidence="2" id="KW-1185">Reference proteome</keyword>
<accession>A0A134B997</accession>
<protein>
    <submittedName>
        <fullName evidence="1">Uncharacterized protein</fullName>
    </submittedName>
</protein>
<dbReference type="STRING" id="322095.HMPREF3185_00932"/>
<evidence type="ECO:0000313" key="1">
    <source>
        <dbReference type="EMBL" id="KXB76519.1"/>
    </source>
</evidence>
<name>A0A134B997_9PORP</name>